<organism evidence="3 4">
    <name type="scientific">Lasius niger</name>
    <name type="common">Black garden ant</name>
    <dbReference type="NCBI Taxonomy" id="67767"/>
    <lineage>
        <taxon>Eukaryota</taxon>
        <taxon>Metazoa</taxon>
        <taxon>Ecdysozoa</taxon>
        <taxon>Arthropoda</taxon>
        <taxon>Hexapoda</taxon>
        <taxon>Insecta</taxon>
        <taxon>Pterygota</taxon>
        <taxon>Neoptera</taxon>
        <taxon>Endopterygota</taxon>
        <taxon>Hymenoptera</taxon>
        <taxon>Apocrita</taxon>
        <taxon>Aculeata</taxon>
        <taxon>Formicoidea</taxon>
        <taxon>Formicidae</taxon>
        <taxon>Formicinae</taxon>
        <taxon>Lasius</taxon>
        <taxon>Lasius</taxon>
    </lineage>
</organism>
<name>A0A0J7K9L1_LASNI</name>
<evidence type="ECO:0000313" key="4">
    <source>
        <dbReference type="Proteomes" id="UP000036403"/>
    </source>
</evidence>
<dbReference type="OrthoDB" id="7700897at2759"/>
<feature type="compositionally biased region" description="Basic residues" evidence="2">
    <location>
        <begin position="59"/>
        <end position="74"/>
    </location>
</feature>
<dbReference type="Gene3D" id="3.60.10.10">
    <property type="entry name" value="Endonuclease/exonuclease/phosphatase"/>
    <property type="match status" value="1"/>
</dbReference>
<feature type="coiled-coil region" evidence="1">
    <location>
        <begin position="320"/>
        <end position="351"/>
    </location>
</feature>
<protein>
    <submittedName>
        <fullName evidence="3">Uncharacterized protein</fullName>
    </submittedName>
</protein>
<evidence type="ECO:0000256" key="1">
    <source>
        <dbReference type="SAM" id="Coils"/>
    </source>
</evidence>
<accession>A0A0J7K9L1</accession>
<proteinExistence type="predicted"/>
<evidence type="ECO:0000313" key="3">
    <source>
        <dbReference type="EMBL" id="KMQ86921.1"/>
    </source>
</evidence>
<evidence type="ECO:0000256" key="2">
    <source>
        <dbReference type="SAM" id="MobiDB-lite"/>
    </source>
</evidence>
<dbReference type="AlphaFoldDB" id="A0A0J7K9L1"/>
<feature type="coiled-coil region" evidence="1">
    <location>
        <begin position="262"/>
        <end position="289"/>
    </location>
</feature>
<dbReference type="EMBL" id="LBMM01011274">
    <property type="protein sequence ID" value="KMQ86921.1"/>
    <property type="molecule type" value="Genomic_DNA"/>
</dbReference>
<feature type="compositionally biased region" description="Basic and acidic residues" evidence="2">
    <location>
        <begin position="46"/>
        <end position="58"/>
    </location>
</feature>
<sequence>MEKKKRLKGRKIRIEDDLTWEQRKIRWKIREIAEEERRKGSRRKAGGREDLRNKEERRRERRKEREKKKWRRKKKEEGKKVGGAIGVGKTGEVRKRRKGEEGEWVVGFWNVAVVKNKEKGFWKEVRVWDVVVMVETWMDGKSWDRVKRKLPKRYRWDKQLAKRRSEKGRPMGGMLVGVKEELTDIMVKEIEEKEEEVMVVNVRVGEESWRIVGAYINGKKGKGWRRSGVRREKRGRGKWTQREGERIRETEGCDGGEDREINEELGLRIKQISEELKEGEKESTEAKRRGWWDKECEEKRKEVWKVLKKWRKEGGIGEGYRKLRGEYKLLCKRKKEENERWLREAQEARTEGEVWQIVNRERKRINEMIKMKEWKGHFMRLLRGVEGKVVKGGERRNLGLEEGEIGRGELKRVIERLKKGKASGADGVPNEVWKLGGERIEEWAWRFCNRV</sequence>
<dbReference type="InterPro" id="IPR036691">
    <property type="entry name" value="Endo/exonu/phosph_ase_sf"/>
</dbReference>
<gene>
    <name evidence="3" type="ORF">RF55_13958</name>
</gene>
<keyword evidence="4" id="KW-1185">Reference proteome</keyword>
<keyword evidence="1" id="KW-0175">Coiled coil</keyword>
<dbReference type="PaxDb" id="67767-A0A0J7K9L1"/>
<feature type="region of interest" description="Disordered" evidence="2">
    <location>
        <begin position="35"/>
        <end position="93"/>
    </location>
</feature>
<reference evidence="3 4" key="1">
    <citation type="submission" date="2015-04" db="EMBL/GenBank/DDBJ databases">
        <title>Lasius niger genome sequencing.</title>
        <authorList>
            <person name="Konorov E.A."/>
            <person name="Nikitin M.A."/>
            <person name="Kirill M.V."/>
            <person name="Chang P."/>
        </authorList>
    </citation>
    <scope>NUCLEOTIDE SEQUENCE [LARGE SCALE GENOMIC DNA]</scope>
    <source>
        <tissue evidence="3">Whole</tissue>
    </source>
</reference>
<comment type="caution">
    <text evidence="3">The sequence shown here is derived from an EMBL/GenBank/DDBJ whole genome shotgun (WGS) entry which is preliminary data.</text>
</comment>
<dbReference type="Proteomes" id="UP000036403">
    <property type="component" value="Unassembled WGS sequence"/>
</dbReference>